<keyword evidence="3" id="KW-1185">Reference proteome</keyword>
<dbReference type="EMBL" id="MCFL01000022">
    <property type="protein sequence ID" value="ORZ35371.1"/>
    <property type="molecule type" value="Genomic_DNA"/>
</dbReference>
<accession>A0A1Y2HNI2</accession>
<reference evidence="2 3" key="1">
    <citation type="submission" date="2016-07" db="EMBL/GenBank/DDBJ databases">
        <title>Pervasive Adenine N6-methylation of Active Genes in Fungi.</title>
        <authorList>
            <consortium name="DOE Joint Genome Institute"/>
            <person name="Mondo S.J."/>
            <person name="Dannebaum R.O."/>
            <person name="Kuo R.C."/>
            <person name="Labutti K."/>
            <person name="Haridas S."/>
            <person name="Kuo A."/>
            <person name="Salamov A."/>
            <person name="Ahrendt S.R."/>
            <person name="Lipzen A."/>
            <person name="Sullivan W."/>
            <person name="Andreopoulos W.B."/>
            <person name="Clum A."/>
            <person name="Lindquist E."/>
            <person name="Daum C."/>
            <person name="Ramamoorthy G.K."/>
            <person name="Gryganskyi A."/>
            <person name="Culley D."/>
            <person name="Magnuson J.K."/>
            <person name="James T.Y."/>
            <person name="O'Malley M.A."/>
            <person name="Stajich J.E."/>
            <person name="Spatafora J.W."/>
            <person name="Visel A."/>
            <person name="Grigoriev I.V."/>
        </authorList>
    </citation>
    <scope>NUCLEOTIDE SEQUENCE [LARGE SCALE GENOMIC DNA]</scope>
    <source>
        <strain evidence="2 3">PL171</strain>
    </source>
</reference>
<feature type="region of interest" description="Disordered" evidence="1">
    <location>
        <begin position="30"/>
        <end position="53"/>
    </location>
</feature>
<gene>
    <name evidence="2" type="ORF">BCR44DRAFT_1118801</name>
</gene>
<organism evidence="2 3">
    <name type="scientific">Catenaria anguillulae PL171</name>
    <dbReference type="NCBI Taxonomy" id="765915"/>
    <lineage>
        <taxon>Eukaryota</taxon>
        <taxon>Fungi</taxon>
        <taxon>Fungi incertae sedis</taxon>
        <taxon>Blastocladiomycota</taxon>
        <taxon>Blastocladiomycetes</taxon>
        <taxon>Blastocladiales</taxon>
        <taxon>Catenariaceae</taxon>
        <taxon>Catenaria</taxon>
    </lineage>
</organism>
<sequence length="127" mass="14493">MQQSPIPKACRDPTALKKHARAQLAYLPFRRTLIQKRPPTSPRLRDRPCSTQSTHILTTSLPPIHKHALPHRRHQPDPNPCLTRRAHARRPQTPGALCAINHVPALPHVRNGRRGCRTVHARRTQQL</sequence>
<evidence type="ECO:0000313" key="2">
    <source>
        <dbReference type="EMBL" id="ORZ35371.1"/>
    </source>
</evidence>
<evidence type="ECO:0000256" key="1">
    <source>
        <dbReference type="SAM" id="MobiDB-lite"/>
    </source>
</evidence>
<protein>
    <submittedName>
        <fullName evidence="2">Uncharacterized protein</fullName>
    </submittedName>
</protein>
<dbReference type="Proteomes" id="UP000193411">
    <property type="component" value="Unassembled WGS sequence"/>
</dbReference>
<dbReference type="AlphaFoldDB" id="A0A1Y2HNI2"/>
<proteinExistence type="predicted"/>
<evidence type="ECO:0000313" key="3">
    <source>
        <dbReference type="Proteomes" id="UP000193411"/>
    </source>
</evidence>
<comment type="caution">
    <text evidence="2">The sequence shown here is derived from an EMBL/GenBank/DDBJ whole genome shotgun (WGS) entry which is preliminary data.</text>
</comment>
<name>A0A1Y2HNI2_9FUNG</name>